<dbReference type="RefSeq" id="WP_175561876.1">
    <property type="nucleotide sequence ID" value="NZ_FQUP01000003.1"/>
</dbReference>
<feature type="domain" description="HTH araC/xylS-type" evidence="4">
    <location>
        <begin position="217"/>
        <end position="318"/>
    </location>
</feature>
<dbReference type="Proteomes" id="UP000184485">
    <property type="component" value="Unassembled WGS sequence"/>
</dbReference>
<dbReference type="PANTHER" id="PTHR46796">
    <property type="entry name" value="HTH-TYPE TRANSCRIPTIONAL ACTIVATOR RHAS-RELATED"/>
    <property type="match status" value="1"/>
</dbReference>
<accession>A0A1M5G0N9</accession>
<evidence type="ECO:0000259" key="4">
    <source>
        <dbReference type="PROSITE" id="PS01124"/>
    </source>
</evidence>
<protein>
    <submittedName>
        <fullName evidence="5">AraC-type DNA-binding protein</fullName>
    </submittedName>
</protein>
<dbReference type="GO" id="GO:0043565">
    <property type="term" value="F:sequence-specific DNA binding"/>
    <property type="evidence" value="ECO:0007669"/>
    <property type="project" value="InterPro"/>
</dbReference>
<evidence type="ECO:0000256" key="2">
    <source>
        <dbReference type="ARBA" id="ARBA00023125"/>
    </source>
</evidence>
<keyword evidence="1" id="KW-0805">Transcription regulation</keyword>
<dbReference type="EMBL" id="FQUP01000003">
    <property type="protein sequence ID" value="SHF97214.1"/>
    <property type="molecule type" value="Genomic_DNA"/>
</dbReference>
<name>A0A1M5G0N9_9HYPH</name>
<evidence type="ECO:0000313" key="5">
    <source>
        <dbReference type="EMBL" id="SHF97214.1"/>
    </source>
</evidence>
<dbReference type="PANTHER" id="PTHR46796:SF6">
    <property type="entry name" value="ARAC SUBFAMILY"/>
    <property type="match status" value="1"/>
</dbReference>
<dbReference type="PROSITE" id="PS00041">
    <property type="entry name" value="HTH_ARAC_FAMILY_1"/>
    <property type="match status" value="1"/>
</dbReference>
<keyword evidence="6" id="KW-1185">Reference proteome</keyword>
<dbReference type="GO" id="GO:0003700">
    <property type="term" value="F:DNA-binding transcription factor activity"/>
    <property type="evidence" value="ECO:0007669"/>
    <property type="project" value="InterPro"/>
</dbReference>
<gene>
    <name evidence="5" type="ORF">SAMN02745157_3239</name>
</gene>
<dbReference type="InterPro" id="IPR009057">
    <property type="entry name" value="Homeodomain-like_sf"/>
</dbReference>
<dbReference type="InterPro" id="IPR020449">
    <property type="entry name" value="Tscrpt_reg_AraC-type_HTH"/>
</dbReference>
<dbReference type="STRING" id="1122133.SAMN02745157_3239"/>
<evidence type="ECO:0000256" key="1">
    <source>
        <dbReference type="ARBA" id="ARBA00023015"/>
    </source>
</evidence>
<dbReference type="SMART" id="SM00342">
    <property type="entry name" value="HTH_ARAC"/>
    <property type="match status" value="1"/>
</dbReference>
<dbReference type="InterPro" id="IPR018060">
    <property type="entry name" value="HTH_AraC"/>
</dbReference>
<organism evidence="5 6">
    <name type="scientific">Kaistia soli DSM 19436</name>
    <dbReference type="NCBI Taxonomy" id="1122133"/>
    <lineage>
        <taxon>Bacteria</taxon>
        <taxon>Pseudomonadati</taxon>
        <taxon>Pseudomonadota</taxon>
        <taxon>Alphaproteobacteria</taxon>
        <taxon>Hyphomicrobiales</taxon>
        <taxon>Kaistiaceae</taxon>
        <taxon>Kaistia</taxon>
    </lineage>
</organism>
<reference evidence="5 6" key="1">
    <citation type="submission" date="2016-11" db="EMBL/GenBank/DDBJ databases">
        <authorList>
            <person name="Jaros S."/>
            <person name="Januszkiewicz K."/>
            <person name="Wedrychowicz H."/>
        </authorList>
    </citation>
    <scope>NUCLEOTIDE SEQUENCE [LARGE SCALE GENOMIC DNA]</scope>
    <source>
        <strain evidence="5 6">DSM 19436</strain>
    </source>
</reference>
<dbReference type="PRINTS" id="PR00032">
    <property type="entry name" value="HTHARAC"/>
</dbReference>
<evidence type="ECO:0000313" key="6">
    <source>
        <dbReference type="Proteomes" id="UP000184485"/>
    </source>
</evidence>
<keyword evidence="3" id="KW-0804">Transcription</keyword>
<sequence length="321" mass="36252">MTVSGFGWRDLSTDAVPAAERLDYWREATNSLFPPTQLRRDGFEGFYGHVAWLSLGEVTIADIVSTSLDVVRSERDIHCGDDRWYELTIQIDGECAFSQDGRDIVTGPRSMVLYDSRRPYQMRFRGPYRQVSLKVPRAALRERVPSVDRLVALHLAADRIPGRFIYDLASGLCERPNDIPAALSSRLEQHVLELTATALMDVGSGETVSFSRVSQLDRIKAYILAHLDDAELSPRGIAAAHGISLRRLYELFEGEEQQVARFVQAQRLDRIRRELADPLMRGLPINSIALRRGFKDFSHFSRAFRRQFGVAPGAFRSASSH</sequence>
<dbReference type="InterPro" id="IPR018062">
    <property type="entry name" value="HTH_AraC-typ_CS"/>
</dbReference>
<dbReference type="InterPro" id="IPR035418">
    <property type="entry name" value="AraC-bd_2"/>
</dbReference>
<dbReference type="Pfam" id="PF12833">
    <property type="entry name" value="HTH_18"/>
    <property type="match status" value="1"/>
</dbReference>
<dbReference type="AlphaFoldDB" id="A0A1M5G0N9"/>
<evidence type="ECO:0000256" key="3">
    <source>
        <dbReference type="ARBA" id="ARBA00023163"/>
    </source>
</evidence>
<dbReference type="Pfam" id="PF14525">
    <property type="entry name" value="AraC_binding_2"/>
    <property type="match status" value="1"/>
</dbReference>
<dbReference type="SUPFAM" id="SSF46689">
    <property type="entry name" value="Homeodomain-like"/>
    <property type="match status" value="1"/>
</dbReference>
<dbReference type="InterPro" id="IPR050204">
    <property type="entry name" value="AraC_XylS_family_regulators"/>
</dbReference>
<proteinExistence type="predicted"/>
<dbReference type="Gene3D" id="1.10.10.60">
    <property type="entry name" value="Homeodomain-like"/>
    <property type="match status" value="1"/>
</dbReference>
<dbReference type="PROSITE" id="PS01124">
    <property type="entry name" value="HTH_ARAC_FAMILY_2"/>
    <property type="match status" value="1"/>
</dbReference>
<keyword evidence="2 5" id="KW-0238">DNA-binding</keyword>